<protein>
    <submittedName>
        <fullName evidence="2">Uncharacterized protein</fullName>
    </submittedName>
</protein>
<comment type="caution">
    <text evidence="2">The sequence shown here is derived from an EMBL/GenBank/DDBJ whole genome shotgun (WGS) entry which is preliminary data.</text>
</comment>
<gene>
    <name evidence="2" type="ORF">Pme01_12280</name>
</gene>
<keyword evidence="1" id="KW-0472">Membrane</keyword>
<reference evidence="2" key="1">
    <citation type="submission" date="2021-01" db="EMBL/GenBank/DDBJ databases">
        <title>Whole genome shotgun sequence of Planosporangium mesophilum NBRC 109066.</title>
        <authorList>
            <person name="Komaki H."/>
            <person name="Tamura T."/>
        </authorList>
    </citation>
    <scope>NUCLEOTIDE SEQUENCE</scope>
    <source>
        <strain evidence="2">NBRC 109066</strain>
    </source>
</reference>
<dbReference type="InterPro" id="IPR045924">
    <property type="entry name" value="DUF6343"/>
</dbReference>
<dbReference type="Proteomes" id="UP000599074">
    <property type="component" value="Unassembled WGS sequence"/>
</dbReference>
<accession>A0A8J3T9P9</accession>
<keyword evidence="3" id="KW-1185">Reference proteome</keyword>
<dbReference type="Pfam" id="PF19870">
    <property type="entry name" value="DUF6343"/>
    <property type="match status" value="1"/>
</dbReference>
<sequence>MPIGAQPRGARGTVGHPYSALNLRLAFAGFGLVTCALLAVGLAVVGARALAVVAAVLAVVALVDVVVIQLRRRHAGRAGPGRRSLFS</sequence>
<name>A0A8J3T9P9_9ACTN</name>
<keyword evidence="1" id="KW-0812">Transmembrane</keyword>
<feature type="transmembrane region" description="Helical" evidence="1">
    <location>
        <begin position="21"/>
        <end position="43"/>
    </location>
</feature>
<evidence type="ECO:0000313" key="2">
    <source>
        <dbReference type="EMBL" id="GII21631.1"/>
    </source>
</evidence>
<evidence type="ECO:0000313" key="3">
    <source>
        <dbReference type="Proteomes" id="UP000599074"/>
    </source>
</evidence>
<proteinExistence type="predicted"/>
<keyword evidence="1" id="KW-1133">Transmembrane helix</keyword>
<dbReference type="EMBL" id="BOON01000010">
    <property type="protein sequence ID" value="GII21631.1"/>
    <property type="molecule type" value="Genomic_DNA"/>
</dbReference>
<organism evidence="2 3">
    <name type="scientific">Planosporangium mesophilum</name>
    <dbReference type="NCBI Taxonomy" id="689768"/>
    <lineage>
        <taxon>Bacteria</taxon>
        <taxon>Bacillati</taxon>
        <taxon>Actinomycetota</taxon>
        <taxon>Actinomycetes</taxon>
        <taxon>Micromonosporales</taxon>
        <taxon>Micromonosporaceae</taxon>
        <taxon>Planosporangium</taxon>
    </lineage>
</organism>
<evidence type="ECO:0000256" key="1">
    <source>
        <dbReference type="SAM" id="Phobius"/>
    </source>
</evidence>
<dbReference type="AlphaFoldDB" id="A0A8J3T9P9"/>
<feature type="transmembrane region" description="Helical" evidence="1">
    <location>
        <begin position="49"/>
        <end position="68"/>
    </location>
</feature>